<keyword evidence="4 7" id="KW-0812">Transmembrane</keyword>
<accession>A0A235B805</accession>
<dbReference type="InterPro" id="IPR035906">
    <property type="entry name" value="MetI-like_sf"/>
</dbReference>
<organism evidence="9 10">
    <name type="scientific">Paludifilum halophilum</name>
    <dbReference type="NCBI Taxonomy" id="1642702"/>
    <lineage>
        <taxon>Bacteria</taxon>
        <taxon>Bacillati</taxon>
        <taxon>Bacillota</taxon>
        <taxon>Bacilli</taxon>
        <taxon>Bacillales</taxon>
        <taxon>Thermoactinomycetaceae</taxon>
        <taxon>Paludifilum</taxon>
    </lineage>
</organism>
<evidence type="ECO:0000256" key="5">
    <source>
        <dbReference type="ARBA" id="ARBA00022989"/>
    </source>
</evidence>
<dbReference type="OrthoDB" id="9787541at2"/>
<dbReference type="Gene3D" id="1.10.3720.10">
    <property type="entry name" value="MetI-like"/>
    <property type="match status" value="1"/>
</dbReference>
<reference evidence="9 10" key="1">
    <citation type="submission" date="2017-07" db="EMBL/GenBank/DDBJ databases">
        <title>The genome sequence of Paludifilum halophilum highlights mechanisms for microbial adaptation to high salt environemnts.</title>
        <authorList>
            <person name="Belbahri L."/>
        </authorList>
    </citation>
    <scope>NUCLEOTIDE SEQUENCE [LARGE SCALE GENOMIC DNA]</scope>
    <source>
        <strain evidence="9 10">DSM 102817</strain>
    </source>
</reference>
<comment type="similarity">
    <text evidence="7">Belongs to the binding-protein-dependent transport system permease family.</text>
</comment>
<evidence type="ECO:0000313" key="9">
    <source>
        <dbReference type="EMBL" id="OYD08448.1"/>
    </source>
</evidence>
<comment type="subcellular location">
    <subcellularLocation>
        <location evidence="1 7">Cell membrane</location>
        <topology evidence="1 7">Multi-pass membrane protein</topology>
    </subcellularLocation>
</comment>
<evidence type="ECO:0000256" key="7">
    <source>
        <dbReference type="RuleBase" id="RU363032"/>
    </source>
</evidence>
<sequence>MHHRYRKWWAYAFVTPAMIGLLVFWLIPLCFAFALSIMKWDGFGEKTFVGFNHFIDQFQNPVFQTAVINTVYYTVLTIPPGIAIALLLALALNKIPGKNVYRVFYFMPVVTSSVSVGIMWIWILNGDFGILNTLLGYIGIEGPNWLSDANWVIPAIAMLGIWWGLGFNIVIFLAGLQGISRSYYEAAEIDGATPLQKFVHITLPLLSPTTFFVTVMAVITSFQVFDQVFVMTQGGPGRASHVMVLHVYETAFQNGQFGASAATAVVLFVIILFFTLMQFKVSRRWVHYEG</sequence>
<keyword evidence="3" id="KW-1003">Cell membrane</keyword>
<evidence type="ECO:0000256" key="6">
    <source>
        <dbReference type="ARBA" id="ARBA00023136"/>
    </source>
</evidence>
<feature type="transmembrane region" description="Helical" evidence="7">
    <location>
        <begin position="151"/>
        <end position="174"/>
    </location>
</feature>
<evidence type="ECO:0000259" key="8">
    <source>
        <dbReference type="PROSITE" id="PS50928"/>
    </source>
</evidence>
<keyword evidence="10" id="KW-1185">Reference proteome</keyword>
<evidence type="ECO:0000256" key="1">
    <source>
        <dbReference type="ARBA" id="ARBA00004651"/>
    </source>
</evidence>
<gene>
    <name evidence="9" type="ORF">CHM34_06345</name>
</gene>
<comment type="caution">
    <text evidence="9">The sequence shown here is derived from an EMBL/GenBank/DDBJ whole genome shotgun (WGS) entry which is preliminary data.</text>
</comment>
<feature type="transmembrane region" description="Helical" evidence="7">
    <location>
        <begin position="12"/>
        <end position="38"/>
    </location>
</feature>
<evidence type="ECO:0000256" key="4">
    <source>
        <dbReference type="ARBA" id="ARBA00022692"/>
    </source>
</evidence>
<dbReference type="EMBL" id="NOWF01000003">
    <property type="protein sequence ID" value="OYD08448.1"/>
    <property type="molecule type" value="Genomic_DNA"/>
</dbReference>
<proteinExistence type="inferred from homology"/>
<feature type="transmembrane region" description="Helical" evidence="7">
    <location>
        <begin position="205"/>
        <end position="225"/>
    </location>
</feature>
<dbReference type="Pfam" id="PF00528">
    <property type="entry name" value="BPD_transp_1"/>
    <property type="match status" value="1"/>
</dbReference>
<dbReference type="RefSeq" id="WP_094263753.1">
    <property type="nucleotide sequence ID" value="NZ_NOWF01000003.1"/>
</dbReference>
<name>A0A235B805_9BACL</name>
<dbReference type="AlphaFoldDB" id="A0A235B805"/>
<dbReference type="InterPro" id="IPR000515">
    <property type="entry name" value="MetI-like"/>
</dbReference>
<keyword evidence="5 7" id="KW-1133">Transmembrane helix</keyword>
<dbReference type="PANTHER" id="PTHR30193:SF37">
    <property type="entry name" value="INNER MEMBRANE ABC TRANSPORTER PERMEASE PROTEIN YCJO"/>
    <property type="match status" value="1"/>
</dbReference>
<evidence type="ECO:0000256" key="3">
    <source>
        <dbReference type="ARBA" id="ARBA00022475"/>
    </source>
</evidence>
<dbReference type="PANTHER" id="PTHR30193">
    <property type="entry name" value="ABC TRANSPORTER PERMEASE PROTEIN"/>
    <property type="match status" value="1"/>
</dbReference>
<keyword evidence="2 7" id="KW-0813">Transport</keyword>
<feature type="transmembrane region" description="Helical" evidence="7">
    <location>
        <begin position="257"/>
        <end position="277"/>
    </location>
</feature>
<dbReference type="SUPFAM" id="SSF161098">
    <property type="entry name" value="MetI-like"/>
    <property type="match status" value="1"/>
</dbReference>
<dbReference type="InterPro" id="IPR051393">
    <property type="entry name" value="ABC_transporter_permease"/>
</dbReference>
<evidence type="ECO:0000256" key="2">
    <source>
        <dbReference type="ARBA" id="ARBA00022448"/>
    </source>
</evidence>
<feature type="transmembrane region" description="Helical" evidence="7">
    <location>
        <begin position="71"/>
        <end position="91"/>
    </location>
</feature>
<feature type="domain" description="ABC transmembrane type-1" evidence="8">
    <location>
        <begin position="67"/>
        <end position="278"/>
    </location>
</feature>
<dbReference type="Proteomes" id="UP000215459">
    <property type="component" value="Unassembled WGS sequence"/>
</dbReference>
<keyword evidence="6 7" id="KW-0472">Membrane</keyword>
<dbReference type="PROSITE" id="PS50928">
    <property type="entry name" value="ABC_TM1"/>
    <property type="match status" value="1"/>
</dbReference>
<dbReference type="GO" id="GO:0055085">
    <property type="term" value="P:transmembrane transport"/>
    <property type="evidence" value="ECO:0007669"/>
    <property type="project" value="InterPro"/>
</dbReference>
<feature type="transmembrane region" description="Helical" evidence="7">
    <location>
        <begin position="103"/>
        <end position="123"/>
    </location>
</feature>
<protein>
    <submittedName>
        <fullName evidence="9">Sugar ABC transporter permease</fullName>
    </submittedName>
</protein>
<evidence type="ECO:0000313" key="10">
    <source>
        <dbReference type="Proteomes" id="UP000215459"/>
    </source>
</evidence>
<dbReference type="CDD" id="cd06261">
    <property type="entry name" value="TM_PBP2"/>
    <property type="match status" value="1"/>
</dbReference>
<dbReference type="GO" id="GO:0005886">
    <property type="term" value="C:plasma membrane"/>
    <property type="evidence" value="ECO:0007669"/>
    <property type="project" value="UniProtKB-SubCell"/>
</dbReference>